<feature type="region of interest" description="Disordered" evidence="2">
    <location>
        <begin position="1"/>
        <end position="35"/>
    </location>
</feature>
<reference evidence="8" key="1">
    <citation type="submission" date="2017-05" db="EMBL/GenBank/DDBJ databases">
        <authorList>
            <person name="Sharma S."/>
            <person name="Sidhu C."/>
            <person name="Pinnaka A.K."/>
        </authorList>
    </citation>
    <scope>NUCLEOTIDE SEQUENCE [LARGE SCALE GENOMIC DNA]</scope>
    <source>
        <strain evidence="8">AK93</strain>
    </source>
</reference>
<dbReference type="Gene3D" id="3.30.70.270">
    <property type="match status" value="1"/>
</dbReference>
<evidence type="ECO:0000313" key="7">
    <source>
        <dbReference type="EMBL" id="RFA35358.1"/>
    </source>
</evidence>
<dbReference type="SMART" id="SM00086">
    <property type="entry name" value="PAC"/>
    <property type="match status" value="4"/>
</dbReference>
<dbReference type="InterPro" id="IPR013656">
    <property type="entry name" value="PAS_4"/>
</dbReference>
<dbReference type="PANTHER" id="PTHR44757">
    <property type="entry name" value="DIGUANYLATE CYCLASE DGCP"/>
    <property type="match status" value="1"/>
</dbReference>
<keyword evidence="8" id="KW-1185">Reference proteome</keyword>
<evidence type="ECO:0000259" key="3">
    <source>
        <dbReference type="PROSITE" id="PS50112"/>
    </source>
</evidence>
<dbReference type="Gene3D" id="3.30.450.20">
    <property type="entry name" value="PAS domain"/>
    <property type="match status" value="4"/>
</dbReference>
<dbReference type="OrthoDB" id="6597954at2"/>
<dbReference type="CDD" id="cd01949">
    <property type="entry name" value="GGDEF"/>
    <property type="match status" value="1"/>
</dbReference>
<dbReference type="InterPro" id="IPR043128">
    <property type="entry name" value="Rev_trsase/Diguanyl_cyclase"/>
</dbReference>
<dbReference type="SUPFAM" id="SSF141868">
    <property type="entry name" value="EAL domain-like"/>
    <property type="match status" value="1"/>
</dbReference>
<dbReference type="SMART" id="SM00091">
    <property type="entry name" value="PAS"/>
    <property type="match status" value="4"/>
</dbReference>
<dbReference type="CDD" id="cd00130">
    <property type="entry name" value="PAS"/>
    <property type="match status" value="4"/>
</dbReference>
<feature type="domain" description="PAC" evidence="4">
    <location>
        <begin position="100"/>
        <end position="153"/>
    </location>
</feature>
<dbReference type="SUPFAM" id="SSF55785">
    <property type="entry name" value="PYP-like sensor domain (PAS domain)"/>
    <property type="match status" value="4"/>
</dbReference>
<sequence length="1012" mass="112339">MTNDGHSAYATESGDNADIPPLNEESLSHSGPARNMLSPVRMGAWELALDTATVKPSRSLEELCGFPPQEQRPLSSYLSLVHPEDRFPLEDYLQSPPPQFQVEIRLRPQGTPTFIWLAVQGERRTNRAGTITGILGVSSDISALKQAERLVRSQTLELGARIRELDCLYKVSRIIQRQESLPTLLAEVVQAIPGGFSDPTQVGVRIVWEHDVFTTDSFKPGISVLSEELVAQGQVVGSLEVHRTEESFSYAEQALVQSLTKSLSRAIEHNRILAALRESEDRWRTLAGALAEGVVLLDKHGHIEAWNANAERLLGLPLFRGGSYDCAEGRAVREDGSPLSSTELPAILSLRNGTPYDDVVIGLRHDDGTLGWVSTSTRPLFHTGEDKPYGVVASFADITERKRTEEAIRSEIAAKELERNRLNTVLEALPVAVFIADAQGRLIQLNAAAEKLWGKAVLSDTPDRYHQDYRAWWPDTGEPVKTHEWGLARAIRTGESVKAEEMEILRYDGERRTILNYALPFYGKDGLIAGGVAVSVDITERKASEAERALLAAIVKASPDAIVSTDMRGRITSWNAGAERLYGYTEEEIVGKSITELMPAEHKDELGMILTAIAEGKNVMYFDSSRIHKNGELVDVSVAVVPVTDDAGRVIGAAKIDRDISDRKRMELQLQHEALHDRLTGAANRSLFVDRLDHIVSRATRSGEHYAVFVMDMDNFKLINDTYGHQVGDELLTAFAKRIQNLLRPVDTLARFGGDEFTLLLTEVEDKSTVKQVAERILEALQHPFRLSGQEIIVSSSIGIMLSDPSCHSGDHALRNADVALYEAKRQGKNQYVVFDARMRGQEVSRLYLESELRRALQEVGLKVQYQPIVDVHTEKPVGCEALARWRHPVMGSVDPSRFINVAEETGLITSIGRFILERACAALADWRHEHSFPTDFYVSVNMSPKEFYAKDLVPFIDDMLQNINSPAAICGWKLPKTSLSATTAKPRPSCTNCGRWASTPVWTTSVRVIPR</sequence>
<feature type="domain" description="PAS" evidence="3">
    <location>
        <begin position="418"/>
        <end position="454"/>
    </location>
</feature>
<evidence type="ECO:0000313" key="8">
    <source>
        <dbReference type="Proteomes" id="UP000256763"/>
    </source>
</evidence>
<feature type="domain" description="PAC" evidence="4">
    <location>
        <begin position="620"/>
        <end position="672"/>
    </location>
</feature>
<feature type="domain" description="PAC" evidence="4">
    <location>
        <begin position="498"/>
        <end position="550"/>
    </location>
</feature>
<dbReference type="AlphaFoldDB" id="A0A3E0WR94"/>
<dbReference type="GO" id="GO:0003824">
    <property type="term" value="F:catalytic activity"/>
    <property type="evidence" value="ECO:0007669"/>
    <property type="project" value="UniProtKB-ARBA"/>
</dbReference>
<protein>
    <recommendedName>
        <fullName evidence="9">PAS domain S-box protein</fullName>
    </recommendedName>
</protein>
<dbReference type="PROSITE" id="PS50883">
    <property type="entry name" value="EAL"/>
    <property type="match status" value="1"/>
</dbReference>
<feature type="domain" description="PAS" evidence="3">
    <location>
        <begin position="279"/>
        <end position="316"/>
    </location>
</feature>
<dbReference type="InterPro" id="IPR001610">
    <property type="entry name" value="PAC"/>
</dbReference>
<dbReference type="PROSITE" id="PS50887">
    <property type="entry name" value="GGDEF"/>
    <property type="match status" value="1"/>
</dbReference>
<dbReference type="Gene3D" id="3.20.20.450">
    <property type="entry name" value="EAL domain"/>
    <property type="match status" value="1"/>
</dbReference>
<dbReference type="InterPro" id="IPR000700">
    <property type="entry name" value="PAS-assoc_C"/>
</dbReference>
<comment type="caution">
    <text evidence="7">The sequence shown here is derived from an EMBL/GenBank/DDBJ whole genome shotgun (WGS) entry which is preliminary data.</text>
</comment>
<dbReference type="InterPro" id="IPR052155">
    <property type="entry name" value="Biofilm_reg_signaling"/>
</dbReference>
<evidence type="ECO:0008006" key="9">
    <source>
        <dbReference type="Google" id="ProtNLM"/>
    </source>
</evidence>
<accession>A0A3E0WR94</accession>
<dbReference type="NCBIfam" id="TIGR00229">
    <property type="entry name" value="sensory_box"/>
    <property type="match status" value="3"/>
</dbReference>
<dbReference type="InterPro" id="IPR000160">
    <property type="entry name" value="GGDEF_dom"/>
</dbReference>
<feature type="domain" description="GGDEF" evidence="6">
    <location>
        <begin position="704"/>
        <end position="837"/>
    </location>
</feature>
<dbReference type="CDD" id="cd01948">
    <property type="entry name" value="EAL"/>
    <property type="match status" value="1"/>
</dbReference>
<dbReference type="NCBIfam" id="TIGR00254">
    <property type="entry name" value="GGDEF"/>
    <property type="match status" value="1"/>
</dbReference>
<dbReference type="Proteomes" id="UP000256763">
    <property type="component" value="Unassembled WGS sequence"/>
</dbReference>
<evidence type="ECO:0000256" key="2">
    <source>
        <dbReference type="SAM" id="MobiDB-lite"/>
    </source>
</evidence>
<evidence type="ECO:0000256" key="1">
    <source>
        <dbReference type="ARBA" id="ARBA00001946"/>
    </source>
</evidence>
<dbReference type="InterPro" id="IPR035919">
    <property type="entry name" value="EAL_sf"/>
</dbReference>
<dbReference type="PANTHER" id="PTHR44757:SF2">
    <property type="entry name" value="BIOFILM ARCHITECTURE MAINTENANCE PROTEIN MBAA"/>
    <property type="match status" value="1"/>
</dbReference>
<dbReference type="InterPro" id="IPR001633">
    <property type="entry name" value="EAL_dom"/>
</dbReference>
<dbReference type="Pfam" id="PF08448">
    <property type="entry name" value="PAS_4"/>
    <property type="match status" value="3"/>
</dbReference>
<organism evidence="7 8">
    <name type="scientific">Alkalilimnicola ehrlichii</name>
    <dbReference type="NCBI Taxonomy" id="351052"/>
    <lineage>
        <taxon>Bacteria</taxon>
        <taxon>Pseudomonadati</taxon>
        <taxon>Pseudomonadota</taxon>
        <taxon>Gammaproteobacteria</taxon>
        <taxon>Chromatiales</taxon>
        <taxon>Ectothiorhodospiraceae</taxon>
        <taxon>Alkalilimnicola</taxon>
    </lineage>
</organism>
<dbReference type="FunFam" id="3.30.70.270:FF:000001">
    <property type="entry name" value="Diguanylate cyclase domain protein"/>
    <property type="match status" value="1"/>
</dbReference>
<dbReference type="SMART" id="SM00267">
    <property type="entry name" value="GGDEF"/>
    <property type="match status" value="1"/>
</dbReference>
<dbReference type="SUPFAM" id="SSF55073">
    <property type="entry name" value="Nucleotide cyclase"/>
    <property type="match status" value="1"/>
</dbReference>
<dbReference type="InterPro" id="IPR000014">
    <property type="entry name" value="PAS"/>
</dbReference>
<feature type="domain" description="PAC" evidence="4">
    <location>
        <begin position="357"/>
        <end position="410"/>
    </location>
</feature>
<dbReference type="Pfam" id="PF00563">
    <property type="entry name" value="EAL"/>
    <property type="match status" value="1"/>
</dbReference>
<feature type="domain" description="EAL" evidence="5">
    <location>
        <begin position="846"/>
        <end position="1012"/>
    </location>
</feature>
<dbReference type="EMBL" id="NFZW01000012">
    <property type="protein sequence ID" value="RFA35358.1"/>
    <property type="molecule type" value="Genomic_DNA"/>
</dbReference>
<proteinExistence type="predicted"/>
<dbReference type="RefSeq" id="WP_116303078.1">
    <property type="nucleotide sequence ID" value="NZ_NFZV01000017.1"/>
</dbReference>
<dbReference type="Pfam" id="PF00990">
    <property type="entry name" value="GGDEF"/>
    <property type="match status" value="1"/>
</dbReference>
<dbReference type="PROSITE" id="PS50112">
    <property type="entry name" value="PAS"/>
    <property type="match status" value="3"/>
</dbReference>
<evidence type="ECO:0000259" key="6">
    <source>
        <dbReference type="PROSITE" id="PS50887"/>
    </source>
</evidence>
<dbReference type="InterPro" id="IPR035965">
    <property type="entry name" value="PAS-like_dom_sf"/>
</dbReference>
<dbReference type="PROSITE" id="PS50113">
    <property type="entry name" value="PAC"/>
    <property type="match status" value="4"/>
</dbReference>
<evidence type="ECO:0000259" key="4">
    <source>
        <dbReference type="PROSITE" id="PS50113"/>
    </source>
</evidence>
<evidence type="ECO:0000259" key="5">
    <source>
        <dbReference type="PROSITE" id="PS50883"/>
    </source>
</evidence>
<name>A0A3E0WR94_9GAMM</name>
<dbReference type="SMART" id="SM00052">
    <property type="entry name" value="EAL"/>
    <property type="match status" value="1"/>
</dbReference>
<dbReference type="SUPFAM" id="SSF55781">
    <property type="entry name" value="GAF domain-like"/>
    <property type="match status" value="1"/>
</dbReference>
<comment type="cofactor">
    <cofactor evidence="1">
        <name>Mg(2+)</name>
        <dbReference type="ChEBI" id="CHEBI:18420"/>
    </cofactor>
</comment>
<gene>
    <name evidence="7" type="ORF">CAL65_12805</name>
</gene>
<feature type="domain" description="PAS" evidence="3">
    <location>
        <begin position="547"/>
        <end position="617"/>
    </location>
</feature>
<dbReference type="InterPro" id="IPR029787">
    <property type="entry name" value="Nucleotide_cyclase"/>
</dbReference>